<dbReference type="GO" id="GO:0036503">
    <property type="term" value="P:ERAD pathway"/>
    <property type="evidence" value="ECO:0007669"/>
    <property type="project" value="TreeGrafter"/>
</dbReference>
<name>A0A919TIF2_9ACTN</name>
<accession>A0A919TIF2</accession>
<keyword evidence="1" id="KW-0560">Oxidoreductase</keyword>
<sequence length="349" mass="38570">MTLDYLIIGAGPAGLQLASLLADTSYLVLEAGPGAGTFFRTYPRHRQLISINKVWTGSQDPEFNLRSDWNSLLHELRFTRYSDRYFPHADDLVRYLQDVAEGLPIRYDTRVTQISRRDDGVFVVAAGDEQFQARRVIMATGVSRMHIPAIPGIELVERYDTVSVDPADFVNQRVLIIGKGNSAFETAEALVAAAAVIHVAGPHSIKLAWQSHYVGHLRAVNNNFLDTYQLKSQNAVLDGTIENIARRDGGGFRVDFRYARTVEKLRVLEYDRVIACTGFAFDASIFDQTCRPDLVINDRFPSQTSAYESVNVPGLYFAGTITAAAWLEPASPAAADRCGPPGGLGMPRE</sequence>
<comment type="caution">
    <text evidence="2">The sequence shown here is derived from an EMBL/GenBank/DDBJ whole genome shotgun (WGS) entry which is preliminary data.</text>
</comment>
<dbReference type="PANTHER" id="PTHR43539:SF23">
    <property type="entry name" value="FAD-DEPENDENT OXIDOREDUCTASE DOMAIN-CONTAINING PROTEIN 2"/>
    <property type="match status" value="1"/>
</dbReference>
<dbReference type="SUPFAM" id="SSF51905">
    <property type="entry name" value="FAD/NAD(P)-binding domain"/>
    <property type="match status" value="1"/>
</dbReference>
<gene>
    <name evidence="2" type="ORF">Ato02nite_067380</name>
</gene>
<organism evidence="2 3">
    <name type="scientific">Paractinoplanes toevensis</name>
    <dbReference type="NCBI Taxonomy" id="571911"/>
    <lineage>
        <taxon>Bacteria</taxon>
        <taxon>Bacillati</taxon>
        <taxon>Actinomycetota</taxon>
        <taxon>Actinomycetes</taxon>
        <taxon>Micromonosporales</taxon>
        <taxon>Micromonosporaceae</taxon>
        <taxon>Paractinoplanes</taxon>
    </lineage>
</organism>
<evidence type="ECO:0000256" key="1">
    <source>
        <dbReference type="ARBA" id="ARBA00023002"/>
    </source>
</evidence>
<protein>
    <submittedName>
        <fullName evidence="2">Uncharacterized protein</fullName>
    </submittedName>
</protein>
<dbReference type="AlphaFoldDB" id="A0A919TIF2"/>
<dbReference type="InterPro" id="IPR036188">
    <property type="entry name" value="FAD/NAD-bd_sf"/>
</dbReference>
<dbReference type="EMBL" id="BOQN01000087">
    <property type="protein sequence ID" value="GIM94945.1"/>
    <property type="molecule type" value="Genomic_DNA"/>
</dbReference>
<evidence type="ECO:0000313" key="2">
    <source>
        <dbReference type="EMBL" id="GIM94945.1"/>
    </source>
</evidence>
<dbReference type="PANTHER" id="PTHR43539">
    <property type="entry name" value="FLAVIN-BINDING MONOOXYGENASE-LIKE PROTEIN (AFU_ORTHOLOGUE AFUA_4G09220)"/>
    <property type="match status" value="1"/>
</dbReference>
<proteinExistence type="predicted"/>
<keyword evidence="3" id="KW-1185">Reference proteome</keyword>
<dbReference type="PRINTS" id="PR00368">
    <property type="entry name" value="FADPNR"/>
</dbReference>
<dbReference type="GO" id="GO:0050660">
    <property type="term" value="F:flavin adenine dinucleotide binding"/>
    <property type="evidence" value="ECO:0007669"/>
    <property type="project" value="TreeGrafter"/>
</dbReference>
<dbReference type="RefSeq" id="WP_213010688.1">
    <property type="nucleotide sequence ID" value="NZ_BOQN01000087.1"/>
</dbReference>
<reference evidence="2 3" key="1">
    <citation type="submission" date="2021-03" db="EMBL/GenBank/DDBJ databases">
        <title>Whole genome shotgun sequence of Actinoplanes toevensis NBRC 105298.</title>
        <authorList>
            <person name="Komaki H."/>
            <person name="Tamura T."/>
        </authorList>
    </citation>
    <scope>NUCLEOTIDE SEQUENCE [LARGE SCALE GENOMIC DNA]</scope>
    <source>
        <strain evidence="2 3">NBRC 105298</strain>
    </source>
</reference>
<dbReference type="Proteomes" id="UP000677082">
    <property type="component" value="Unassembled WGS sequence"/>
</dbReference>
<dbReference type="GO" id="GO:0004497">
    <property type="term" value="F:monooxygenase activity"/>
    <property type="evidence" value="ECO:0007669"/>
    <property type="project" value="TreeGrafter"/>
</dbReference>
<dbReference type="Pfam" id="PF13738">
    <property type="entry name" value="Pyr_redox_3"/>
    <property type="match status" value="1"/>
</dbReference>
<dbReference type="InterPro" id="IPR050982">
    <property type="entry name" value="Auxin_biosynth/cation_transpt"/>
</dbReference>
<dbReference type="Gene3D" id="3.50.50.60">
    <property type="entry name" value="FAD/NAD(P)-binding domain"/>
    <property type="match status" value="2"/>
</dbReference>
<dbReference type="PRINTS" id="PR00411">
    <property type="entry name" value="PNDRDTASEI"/>
</dbReference>
<evidence type="ECO:0000313" key="3">
    <source>
        <dbReference type="Proteomes" id="UP000677082"/>
    </source>
</evidence>